<dbReference type="GO" id="GO:0005886">
    <property type="term" value="C:plasma membrane"/>
    <property type="evidence" value="ECO:0007669"/>
    <property type="project" value="UniProtKB-SubCell"/>
</dbReference>
<evidence type="ECO:0000259" key="12">
    <source>
        <dbReference type="PROSITE" id="PS50192"/>
    </source>
</evidence>
<keyword evidence="6 10" id="KW-0472">Membrane</keyword>
<dbReference type="Proteomes" id="UP000327179">
    <property type="component" value="Chromosome"/>
</dbReference>
<evidence type="ECO:0000313" key="15">
    <source>
        <dbReference type="Proteomes" id="UP000327179"/>
    </source>
</evidence>
<evidence type="ECO:0000256" key="6">
    <source>
        <dbReference type="ARBA" id="ARBA00023136"/>
    </source>
</evidence>
<feature type="transmembrane region" description="Helical" evidence="10">
    <location>
        <begin position="361"/>
        <end position="382"/>
    </location>
</feature>
<dbReference type="PANTHER" id="PTHR32089">
    <property type="entry name" value="METHYL-ACCEPTING CHEMOTAXIS PROTEIN MCPB"/>
    <property type="match status" value="1"/>
</dbReference>
<gene>
    <name evidence="14" type="ORF">FXN65_16490</name>
</gene>
<dbReference type="SUPFAM" id="SSF58104">
    <property type="entry name" value="Methyl-accepting chemotaxis protein (MCP) signaling domain"/>
    <property type="match status" value="1"/>
</dbReference>
<dbReference type="EMBL" id="CP043311">
    <property type="protein sequence ID" value="QEY63581.1"/>
    <property type="molecule type" value="Genomic_DNA"/>
</dbReference>
<comment type="subcellular location">
    <subcellularLocation>
        <location evidence="1">Cell inner membrane</location>
        <topology evidence="1">Multi-pass membrane protein</topology>
    </subcellularLocation>
</comment>
<proteinExistence type="inferred from homology"/>
<evidence type="ECO:0000256" key="7">
    <source>
        <dbReference type="ARBA" id="ARBA00023224"/>
    </source>
</evidence>
<protein>
    <submittedName>
        <fullName evidence="14">Methyl-accepting chemotaxis protein</fullName>
    </submittedName>
</protein>
<dbReference type="Pfam" id="PF00015">
    <property type="entry name" value="MCPsignal"/>
    <property type="match status" value="1"/>
</dbReference>
<feature type="domain" description="Methyl-accepting transducer" evidence="11">
    <location>
        <begin position="442"/>
        <end position="678"/>
    </location>
</feature>
<dbReference type="KEGG" id="plal:FXN65_16490"/>
<evidence type="ECO:0000256" key="10">
    <source>
        <dbReference type="SAM" id="Phobius"/>
    </source>
</evidence>
<feature type="domain" description="HAMP" evidence="13">
    <location>
        <begin position="383"/>
        <end position="437"/>
    </location>
</feature>
<dbReference type="FunFam" id="1.10.287.950:FF:000001">
    <property type="entry name" value="Methyl-accepting chemotaxis sensory transducer"/>
    <property type="match status" value="1"/>
</dbReference>
<keyword evidence="15" id="KW-1185">Reference proteome</keyword>
<evidence type="ECO:0000256" key="2">
    <source>
        <dbReference type="ARBA" id="ARBA00022500"/>
    </source>
</evidence>
<dbReference type="InterPro" id="IPR003660">
    <property type="entry name" value="HAMP_dom"/>
</dbReference>
<evidence type="ECO:0000256" key="4">
    <source>
        <dbReference type="ARBA" id="ARBA00022692"/>
    </source>
</evidence>
<name>A0A5J6QQF5_9GAMM</name>
<evidence type="ECO:0000256" key="9">
    <source>
        <dbReference type="PROSITE-ProRule" id="PRU00284"/>
    </source>
</evidence>
<evidence type="ECO:0000259" key="11">
    <source>
        <dbReference type="PROSITE" id="PS50111"/>
    </source>
</evidence>
<dbReference type="RefSeq" id="WP_151134371.1">
    <property type="nucleotide sequence ID" value="NZ_CP043311.1"/>
</dbReference>
<accession>A0A5J6QQF5</accession>
<dbReference type="Pfam" id="PF00672">
    <property type="entry name" value="HAMP"/>
    <property type="match status" value="1"/>
</dbReference>
<dbReference type="Pfam" id="PF22673">
    <property type="entry name" value="MCP-like_PDC_1"/>
    <property type="match status" value="1"/>
</dbReference>
<feature type="transmembrane region" description="Helical" evidence="10">
    <location>
        <begin position="12"/>
        <end position="33"/>
    </location>
</feature>
<dbReference type="SMART" id="SM00283">
    <property type="entry name" value="MA"/>
    <property type="match status" value="1"/>
</dbReference>
<dbReference type="PROSITE" id="PS50885">
    <property type="entry name" value="HAMP"/>
    <property type="match status" value="1"/>
</dbReference>
<comment type="similarity">
    <text evidence="8">Belongs to the methyl-accepting chemotaxis (MCP) protein family.</text>
</comment>
<dbReference type="GO" id="GO:0007165">
    <property type="term" value="P:signal transduction"/>
    <property type="evidence" value="ECO:0007669"/>
    <property type="project" value="UniProtKB-KW"/>
</dbReference>
<dbReference type="PROSITE" id="PS50111">
    <property type="entry name" value="CHEMOTAXIS_TRANSDUC_2"/>
    <property type="match status" value="1"/>
</dbReference>
<evidence type="ECO:0000256" key="1">
    <source>
        <dbReference type="ARBA" id="ARBA00004429"/>
    </source>
</evidence>
<keyword evidence="3" id="KW-1003">Cell membrane</keyword>
<evidence type="ECO:0000256" key="3">
    <source>
        <dbReference type="ARBA" id="ARBA00022519"/>
    </source>
</evidence>
<dbReference type="PROSITE" id="PS50192">
    <property type="entry name" value="T_SNARE"/>
    <property type="match status" value="1"/>
</dbReference>
<dbReference type="CDD" id="cd11386">
    <property type="entry name" value="MCP_signal"/>
    <property type="match status" value="1"/>
</dbReference>
<dbReference type="CDD" id="cd06225">
    <property type="entry name" value="HAMP"/>
    <property type="match status" value="1"/>
</dbReference>
<dbReference type="AlphaFoldDB" id="A0A5J6QQF5"/>
<evidence type="ECO:0000256" key="5">
    <source>
        <dbReference type="ARBA" id="ARBA00022989"/>
    </source>
</evidence>
<dbReference type="InterPro" id="IPR004089">
    <property type="entry name" value="MCPsignal_dom"/>
</dbReference>
<keyword evidence="7 9" id="KW-0807">Transducer</keyword>
<keyword evidence="4 10" id="KW-0812">Transmembrane</keyword>
<feature type="domain" description="T-SNARE coiled-coil homology" evidence="12">
    <location>
        <begin position="629"/>
        <end position="691"/>
    </location>
</feature>
<dbReference type="SMART" id="SM00304">
    <property type="entry name" value="HAMP"/>
    <property type="match status" value="1"/>
</dbReference>
<evidence type="ECO:0000259" key="13">
    <source>
        <dbReference type="PROSITE" id="PS50885"/>
    </source>
</evidence>
<evidence type="ECO:0000256" key="8">
    <source>
        <dbReference type="ARBA" id="ARBA00029447"/>
    </source>
</evidence>
<dbReference type="Gene3D" id="1.10.287.950">
    <property type="entry name" value="Methyl-accepting chemotaxis protein"/>
    <property type="match status" value="1"/>
</dbReference>
<dbReference type="CDD" id="cd12913">
    <property type="entry name" value="PDC1_MCP_like"/>
    <property type="match status" value="1"/>
</dbReference>
<dbReference type="PANTHER" id="PTHR32089:SF120">
    <property type="entry name" value="METHYL-ACCEPTING CHEMOTAXIS PROTEIN TLPQ"/>
    <property type="match status" value="1"/>
</dbReference>
<dbReference type="Gene3D" id="3.30.450.20">
    <property type="entry name" value="PAS domain"/>
    <property type="match status" value="1"/>
</dbReference>
<keyword evidence="5 10" id="KW-1133">Transmembrane helix</keyword>
<dbReference type="InterPro" id="IPR000727">
    <property type="entry name" value="T_SNARE_dom"/>
</dbReference>
<reference evidence="14 15" key="1">
    <citation type="submission" date="2019-08" db="EMBL/GenBank/DDBJ databases">
        <title>Whole-genome Sequencing of e-waste polymer degrading bacterium Pseudomonas sp. strain PE08.</title>
        <authorList>
            <person name="Kirdat K."/>
            <person name="Debbarma P."/>
            <person name="Narawade N."/>
            <person name="Suyal D."/>
            <person name="Thorat V."/>
            <person name="Shouche Y."/>
            <person name="Goel R."/>
            <person name="Yadav A."/>
        </authorList>
    </citation>
    <scope>NUCLEOTIDE SEQUENCE [LARGE SCALE GENOMIC DNA]</scope>
    <source>
        <strain evidence="14 15">PE08</strain>
    </source>
</reference>
<keyword evidence="2" id="KW-0145">Chemotaxis</keyword>
<dbReference type="GO" id="GO:0006935">
    <property type="term" value="P:chemotaxis"/>
    <property type="evidence" value="ECO:0007669"/>
    <property type="project" value="UniProtKB-KW"/>
</dbReference>
<sequence length="714" mass="76718">MSSPSLSIQSKITLLASLCLILVVGLLVGLSLYQTRASTERVKDSSGAMLAEAARLNLQAQGKVQALQIQRSFTRTHEYGLGLARHLLYLRERAARGEMNAETLRSELTGELRKAVELRPELLGLFLIFQPDALDGRDAEFKGRGDLGSNDAGRFALYWLQARPGELQAVPGDEKLLADTAPGPSGAPFNAFFTCPRDSGQLCLLEPYFDESSGSRKLVTSVAFPLLEHGKVLAVIGLDISLDSLQQDALASSRELYEGNGRVSIISPSGVVAGHSQDAGQLGKRVQAVLPEQASGVLDFLGRNEPHAFIDKGRISVLQPLSPIAGAKPWGVLLGVPQQVLLAPAEALKVQMDDERLQSSMLEFTLGSVAALLGVAMIWLAARGVTRPLLRLAAMLENIADGEGDLTRRLTYARRDELGRLALAFNRFLDKLQPVIAKVQGSVRDARDTADQSALIARQTSEGMQQQFREIDQVATALHEMSATANASAQSAAQAADAARNADQASREGLDVITRTTDAIQAQARDMSEAMAQLQTLAQSSEQIGSVLEVILSIAGQTNLLALNAAIEAARAGDAGRGFAVVADEVRSLARRTQDSVEEIRQVILDLQNGTRDVTRAMQGSHGLAQENVSQVQQAVTALERIGHAVNLITEMNLQIASAAEEQSSVADEINRNVEAIRDVTESLSGQAEQSAQVSRQLNDLANHQQGLMQQFRA</sequence>
<organism evidence="14 15">
    <name type="scientific">Metapseudomonas lalkuanensis</name>
    <dbReference type="NCBI Taxonomy" id="2604832"/>
    <lineage>
        <taxon>Bacteria</taxon>
        <taxon>Pseudomonadati</taxon>
        <taxon>Pseudomonadota</taxon>
        <taxon>Gammaproteobacteria</taxon>
        <taxon>Pseudomonadales</taxon>
        <taxon>Pseudomonadaceae</taxon>
        <taxon>Metapseudomonas</taxon>
    </lineage>
</organism>
<keyword evidence="3" id="KW-0997">Cell inner membrane</keyword>
<evidence type="ECO:0000313" key="14">
    <source>
        <dbReference type="EMBL" id="QEY63581.1"/>
    </source>
</evidence>